<evidence type="ECO:0000313" key="1">
    <source>
        <dbReference type="EMBL" id="KAF4975628.1"/>
    </source>
</evidence>
<dbReference type="Proteomes" id="UP000635477">
    <property type="component" value="Unassembled WGS sequence"/>
</dbReference>
<comment type="caution">
    <text evidence="1">The sequence shown here is derived from an EMBL/GenBank/DDBJ whole genome shotgun (WGS) entry which is preliminary data.</text>
</comment>
<dbReference type="Pfam" id="PF12311">
    <property type="entry name" value="DUF3632"/>
    <property type="match status" value="1"/>
</dbReference>
<organism evidence="1 2">
    <name type="scientific">Fusarium zealandicum</name>
    <dbReference type="NCBI Taxonomy" id="1053134"/>
    <lineage>
        <taxon>Eukaryota</taxon>
        <taxon>Fungi</taxon>
        <taxon>Dikarya</taxon>
        <taxon>Ascomycota</taxon>
        <taxon>Pezizomycotina</taxon>
        <taxon>Sordariomycetes</taxon>
        <taxon>Hypocreomycetidae</taxon>
        <taxon>Hypocreales</taxon>
        <taxon>Nectriaceae</taxon>
        <taxon>Fusarium</taxon>
        <taxon>Fusarium staphyleae species complex</taxon>
    </lineage>
</organism>
<reference evidence="1" key="2">
    <citation type="submission" date="2020-05" db="EMBL/GenBank/DDBJ databases">
        <authorList>
            <person name="Kim H.-S."/>
            <person name="Proctor R.H."/>
            <person name="Brown D.W."/>
        </authorList>
    </citation>
    <scope>NUCLEOTIDE SEQUENCE</scope>
    <source>
        <strain evidence="1">NRRL 22465</strain>
    </source>
</reference>
<proteinExistence type="predicted"/>
<sequence>MSNAASAVDPKPTSPERPTWLTYLDGRIQEEKRDFDSNVPHYEIIRELLVATDHEHDAVPRAIHKFQDLYVSGFAGEDLGMREPPEYAAGAEFGGLAEIVFNTVGEVPFLDVRHDRLADLLIGIKKASASEFSPQNPQFVYYGWGLEAAAAENWNAKQVDGGMQGPRAETLPQCAEEWLSISALLAKLYKGGLLDRDGPLWISGDLERAFESRPVGDISTDLARQAQVLAIANCILIAGEPLAEEVRAPSQKRRSEFNQERWKLWATKLDEAAQAVAEDSNWDIKSRLQMAHDKMVELYPEISQ</sequence>
<dbReference type="AlphaFoldDB" id="A0A8H4UFE6"/>
<keyword evidence="2" id="KW-1185">Reference proteome</keyword>
<evidence type="ECO:0000313" key="2">
    <source>
        <dbReference type="Proteomes" id="UP000635477"/>
    </source>
</evidence>
<name>A0A8H4UFE6_9HYPO</name>
<accession>A0A8H4UFE6</accession>
<protein>
    <submittedName>
        <fullName evidence="1">Uncharacterized protein</fullName>
    </submittedName>
</protein>
<dbReference type="InterPro" id="IPR022085">
    <property type="entry name" value="OpdG"/>
</dbReference>
<dbReference type="EMBL" id="JABEYC010000621">
    <property type="protein sequence ID" value="KAF4975628.1"/>
    <property type="molecule type" value="Genomic_DNA"/>
</dbReference>
<dbReference type="OrthoDB" id="5075004at2759"/>
<reference evidence="1" key="1">
    <citation type="journal article" date="2020" name="BMC Genomics">
        <title>Correction to: Identification and distribution of gene clusters required for synthesis of sphingolipid metabolism inhibitors in diverse species of the filamentous fungus Fusarium.</title>
        <authorList>
            <person name="Kim H.S."/>
            <person name="Lohmar J.M."/>
            <person name="Busman M."/>
            <person name="Brown D.W."/>
            <person name="Naumann T.A."/>
            <person name="Divon H.H."/>
            <person name="Lysoe E."/>
            <person name="Uhlig S."/>
            <person name="Proctor R.H."/>
        </authorList>
    </citation>
    <scope>NUCLEOTIDE SEQUENCE</scope>
    <source>
        <strain evidence="1">NRRL 22465</strain>
    </source>
</reference>
<gene>
    <name evidence="1" type="ORF">FZEAL_7619</name>
</gene>